<dbReference type="PANTHER" id="PTHR11487:SF0">
    <property type="entry name" value="S-ACYL FATTY ACID SYNTHASE THIOESTERASE, MEDIUM CHAIN"/>
    <property type="match status" value="1"/>
</dbReference>
<name>A0A2T1C0E9_9CYAN</name>
<evidence type="ECO:0000313" key="3">
    <source>
        <dbReference type="EMBL" id="PSB01755.1"/>
    </source>
</evidence>
<dbReference type="Gene3D" id="3.40.50.1820">
    <property type="entry name" value="alpha/beta hydrolase"/>
    <property type="match status" value="1"/>
</dbReference>
<evidence type="ECO:0000259" key="2">
    <source>
        <dbReference type="Pfam" id="PF00975"/>
    </source>
</evidence>
<dbReference type="OrthoDB" id="2213423at2"/>
<evidence type="ECO:0000313" key="4">
    <source>
        <dbReference type="Proteomes" id="UP000238762"/>
    </source>
</evidence>
<dbReference type="Pfam" id="PF00975">
    <property type="entry name" value="Thioesterase"/>
    <property type="match status" value="1"/>
</dbReference>
<dbReference type="AlphaFoldDB" id="A0A2T1C0E9"/>
<dbReference type="InterPro" id="IPR001031">
    <property type="entry name" value="Thioesterase"/>
</dbReference>
<dbReference type="PANTHER" id="PTHR11487">
    <property type="entry name" value="THIOESTERASE"/>
    <property type="match status" value="1"/>
</dbReference>
<sequence>MPNPLAEYRLFCFPYAGGSAGVFRAWQRYLPQNIELCPIELPGRGTRFSEAPLTSIEELVKAIAYGILPLLDRPFAFFGHSMGAWVSFELTRWLRQEYNLQPIHLFLSARRAPQIPALVPPIHVLPDAEFIEQIRLYNGMNPALLEDAEFMELILPVLRADFTVLETYTYRQQKPLECPITAFGGWQDGDTSGESLQAWQIHSNRSFLLQMFPGDHFFLDSARPSLISAITEQINRQ</sequence>
<dbReference type="SUPFAM" id="SSF53474">
    <property type="entry name" value="alpha/beta-Hydrolases"/>
    <property type="match status" value="1"/>
</dbReference>
<organism evidence="3 4">
    <name type="scientific">Merismopedia glauca CCAP 1448/3</name>
    <dbReference type="NCBI Taxonomy" id="1296344"/>
    <lineage>
        <taxon>Bacteria</taxon>
        <taxon>Bacillati</taxon>
        <taxon>Cyanobacteriota</taxon>
        <taxon>Cyanophyceae</taxon>
        <taxon>Synechococcales</taxon>
        <taxon>Merismopediaceae</taxon>
        <taxon>Merismopedia</taxon>
    </lineage>
</organism>
<gene>
    <name evidence="3" type="ORF">C7B64_16695</name>
</gene>
<dbReference type="RefSeq" id="WP_106289792.1">
    <property type="nucleotide sequence ID" value="NZ_CAWNTC010000118.1"/>
</dbReference>
<dbReference type="InterPro" id="IPR012223">
    <property type="entry name" value="TEII"/>
</dbReference>
<dbReference type="Proteomes" id="UP000238762">
    <property type="component" value="Unassembled WGS sequence"/>
</dbReference>
<comment type="similarity">
    <text evidence="1">Belongs to the thioesterase family.</text>
</comment>
<proteinExistence type="inferred from homology"/>
<accession>A0A2T1C0E9</accession>
<dbReference type="GO" id="GO:0008610">
    <property type="term" value="P:lipid biosynthetic process"/>
    <property type="evidence" value="ECO:0007669"/>
    <property type="project" value="TreeGrafter"/>
</dbReference>
<feature type="domain" description="Thioesterase" evidence="2">
    <location>
        <begin position="9"/>
        <end position="232"/>
    </location>
</feature>
<keyword evidence="4" id="KW-1185">Reference proteome</keyword>
<reference evidence="3 4" key="1">
    <citation type="submission" date="2018-02" db="EMBL/GenBank/DDBJ databases">
        <authorList>
            <person name="Cohen D.B."/>
            <person name="Kent A.D."/>
        </authorList>
    </citation>
    <scope>NUCLEOTIDE SEQUENCE [LARGE SCALE GENOMIC DNA]</scope>
    <source>
        <strain evidence="3 4">CCAP 1448/3</strain>
    </source>
</reference>
<protein>
    <submittedName>
        <fullName evidence="3">Putative thioesterase</fullName>
    </submittedName>
</protein>
<comment type="caution">
    <text evidence="3">The sequence shown here is derived from an EMBL/GenBank/DDBJ whole genome shotgun (WGS) entry which is preliminary data.</text>
</comment>
<reference evidence="3 4" key="2">
    <citation type="submission" date="2018-03" db="EMBL/GenBank/DDBJ databases">
        <title>The ancient ancestry and fast evolution of plastids.</title>
        <authorList>
            <person name="Moore K.R."/>
            <person name="Magnabosco C."/>
            <person name="Momper L."/>
            <person name="Gold D.A."/>
            <person name="Bosak T."/>
            <person name="Fournier G.P."/>
        </authorList>
    </citation>
    <scope>NUCLEOTIDE SEQUENCE [LARGE SCALE GENOMIC DNA]</scope>
    <source>
        <strain evidence="3 4">CCAP 1448/3</strain>
    </source>
</reference>
<dbReference type="EMBL" id="PVWJ01000090">
    <property type="protein sequence ID" value="PSB01755.1"/>
    <property type="molecule type" value="Genomic_DNA"/>
</dbReference>
<dbReference type="InterPro" id="IPR029058">
    <property type="entry name" value="AB_hydrolase_fold"/>
</dbReference>
<evidence type="ECO:0000256" key="1">
    <source>
        <dbReference type="ARBA" id="ARBA00007169"/>
    </source>
</evidence>